<evidence type="ECO:0000256" key="1">
    <source>
        <dbReference type="ARBA" id="ARBA00004236"/>
    </source>
</evidence>
<dbReference type="GO" id="GO:0016740">
    <property type="term" value="F:transferase activity"/>
    <property type="evidence" value="ECO:0007669"/>
    <property type="project" value="UniProtKB-KW"/>
</dbReference>
<accession>A0ABW1KZ05</accession>
<proteinExistence type="inferred from homology"/>
<evidence type="ECO:0000256" key="3">
    <source>
        <dbReference type="ARBA" id="ARBA00022475"/>
    </source>
</evidence>
<dbReference type="Proteomes" id="UP001596116">
    <property type="component" value="Unassembled WGS sequence"/>
</dbReference>
<sequence>MTHPLDKAHAPGATASATQIKTRSIGPLTRVFDIVFAVAAIVFFAPLMVFIAIAVAMSSPGPVIFAHSRVGQNGKLFPCLKFRTMVVNADEELQRVLKSSAAARAEWETDHKLKNDPRITPIGKWLRKFSLDELPQLFNILIGQMSVVGPRPIVIDEIKKYGKFFDDYCSVRPGLTGLWQVSGRNDISYDARVQLDVSYARNRTLLLDMKIVLQTVPAVIAFRGSY</sequence>
<evidence type="ECO:0000256" key="8">
    <source>
        <dbReference type="ARBA" id="ARBA00023169"/>
    </source>
</evidence>
<dbReference type="Pfam" id="PF02397">
    <property type="entry name" value="Bac_transf"/>
    <property type="match status" value="1"/>
</dbReference>
<evidence type="ECO:0000256" key="5">
    <source>
        <dbReference type="ARBA" id="ARBA00022692"/>
    </source>
</evidence>
<keyword evidence="3" id="KW-1003">Cell membrane</keyword>
<evidence type="ECO:0000256" key="2">
    <source>
        <dbReference type="ARBA" id="ARBA00006464"/>
    </source>
</evidence>
<keyword evidence="7 9" id="KW-0472">Membrane</keyword>
<dbReference type="EMBL" id="JBHPON010000001">
    <property type="protein sequence ID" value="MFC6035882.1"/>
    <property type="molecule type" value="Genomic_DNA"/>
</dbReference>
<protein>
    <submittedName>
        <fullName evidence="11">Sugar transferase</fullName>
    </submittedName>
</protein>
<evidence type="ECO:0000313" key="11">
    <source>
        <dbReference type="EMBL" id="MFC6035882.1"/>
    </source>
</evidence>
<evidence type="ECO:0000313" key="12">
    <source>
        <dbReference type="Proteomes" id="UP001596116"/>
    </source>
</evidence>
<feature type="transmembrane region" description="Helical" evidence="9">
    <location>
        <begin position="31"/>
        <end position="57"/>
    </location>
</feature>
<evidence type="ECO:0000256" key="4">
    <source>
        <dbReference type="ARBA" id="ARBA00022679"/>
    </source>
</evidence>
<evidence type="ECO:0000256" key="9">
    <source>
        <dbReference type="SAM" id="Phobius"/>
    </source>
</evidence>
<dbReference type="InterPro" id="IPR003362">
    <property type="entry name" value="Bact_transf"/>
</dbReference>
<comment type="similarity">
    <text evidence="2">Belongs to the bacterial sugar transferase family.</text>
</comment>
<keyword evidence="6 9" id="KW-1133">Transmembrane helix</keyword>
<evidence type="ECO:0000259" key="10">
    <source>
        <dbReference type="Pfam" id="PF02397"/>
    </source>
</evidence>
<keyword evidence="12" id="KW-1185">Reference proteome</keyword>
<evidence type="ECO:0000256" key="6">
    <source>
        <dbReference type="ARBA" id="ARBA00022989"/>
    </source>
</evidence>
<evidence type="ECO:0000256" key="7">
    <source>
        <dbReference type="ARBA" id="ARBA00023136"/>
    </source>
</evidence>
<name>A0ABW1KZ05_9PROT</name>
<comment type="caution">
    <text evidence="11">The sequence shown here is derived from an EMBL/GenBank/DDBJ whole genome shotgun (WGS) entry which is preliminary data.</text>
</comment>
<dbReference type="PANTHER" id="PTHR30576">
    <property type="entry name" value="COLANIC BIOSYNTHESIS UDP-GLUCOSE LIPID CARRIER TRANSFERASE"/>
    <property type="match status" value="1"/>
</dbReference>
<keyword evidence="8" id="KW-0270">Exopolysaccharide synthesis</keyword>
<dbReference type="PANTHER" id="PTHR30576:SF4">
    <property type="entry name" value="UNDECAPRENYL-PHOSPHATE GALACTOSE PHOSPHOTRANSFERASE"/>
    <property type="match status" value="1"/>
</dbReference>
<feature type="domain" description="Bacterial sugar transferase" evidence="10">
    <location>
        <begin position="30"/>
        <end position="220"/>
    </location>
</feature>
<organism evidence="11 12">
    <name type="scientific">Hyphococcus aureus</name>
    <dbReference type="NCBI Taxonomy" id="2666033"/>
    <lineage>
        <taxon>Bacteria</taxon>
        <taxon>Pseudomonadati</taxon>
        <taxon>Pseudomonadota</taxon>
        <taxon>Alphaproteobacteria</taxon>
        <taxon>Parvularculales</taxon>
        <taxon>Parvularculaceae</taxon>
        <taxon>Hyphococcus</taxon>
    </lineage>
</organism>
<keyword evidence="4 11" id="KW-0808">Transferase</keyword>
<gene>
    <name evidence="11" type="ORF">ACFMB1_10025</name>
</gene>
<dbReference type="RefSeq" id="WP_379878450.1">
    <property type="nucleotide sequence ID" value="NZ_JBHPON010000001.1"/>
</dbReference>
<reference evidence="11 12" key="1">
    <citation type="submission" date="2024-09" db="EMBL/GenBank/DDBJ databases">
        <authorList>
            <person name="Zhang Z.-H."/>
        </authorList>
    </citation>
    <scope>NUCLEOTIDE SEQUENCE [LARGE SCALE GENOMIC DNA]</scope>
    <source>
        <strain evidence="11 12">HHTR114</strain>
    </source>
</reference>
<comment type="subcellular location">
    <subcellularLocation>
        <location evidence="1">Cell membrane</location>
    </subcellularLocation>
</comment>
<keyword evidence="5 9" id="KW-0812">Transmembrane</keyword>